<reference evidence="2" key="1">
    <citation type="submission" date="2021-06" db="EMBL/GenBank/DDBJ databases">
        <authorList>
            <person name="Criscuolo A."/>
        </authorList>
    </citation>
    <scope>NUCLEOTIDE SEQUENCE</scope>
    <source>
        <strain evidence="2">CIP111600</strain>
    </source>
</reference>
<dbReference type="AlphaFoldDB" id="A0A916JR90"/>
<evidence type="ECO:0000313" key="2">
    <source>
        <dbReference type="EMBL" id="CAG7594941.1"/>
    </source>
</evidence>
<gene>
    <name evidence="2" type="primary">mbtH</name>
    <name evidence="2" type="ORF">PAESOLCIP111_00017</name>
</gene>
<comment type="caution">
    <text evidence="2">The sequence shown here is derived from an EMBL/GenBank/DDBJ whole genome shotgun (WGS) entry which is preliminary data.</text>
</comment>
<dbReference type="PANTHER" id="PTHR38444:SF1">
    <property type="entry name" value="ENTEROBACTIN BIOSYNTHESIS PROTEIN YBDZ"/>
    <property type="match status" value="1"/>
</dbReference>
<feature type="domain" description="MbtH-like" evidence="1">
    <location>
        <begin position="3"/>
        <end position="52"/>
    </location>
</feature>
<accession>A0A916JR90</accession>
<sequence>MSNPFEASNDSFYVLVNDQGQYSLWPAFARIPAGWTKLYEAGREACLAYIEENWTDMFPQPAAYRAGSR</sequence>
<dbReference type="SMART" id="SM00923">
    <property type="entry name" value="MbtH"/>
    <property type="match status" value="1"/>
</dbReference>
<dbReference type="RefSeq" id="WP_218089867.1">
    <property type="nucleotide sequence ID" value="NZ_CAJVAS010000001.1"/>
</dbReference>
<dbReference type="InterPro" id="IPR005153">
    <property type="entry name" value="MbtH-like_dom"/>
</dbReference>
<proteinExistence type="predicted"/>
<dbReference type="Pfam" id="PF03621">
    <property type="entry name" value="MbtH"/>
    <property type="match status" value="1"/>
</dbReference>
<dbReference type="EMBL" id="CAJVAS010000001">
    <property type="protein sequence ID" value="CAG7594941.1"/>
    <property type="molecule type" value="Genomic_DNA"/>
</dbReference>
<dbReference type="InterPro" id="IPR037407">
    <property type="entry name" value="MLP_fam"/>
</dbReference>
<dbReference type="PANTHER" id="PTHR38444">
    <property type="entry name" value="ENTEROBACTIN BIOSYNTHESIS PROTEIN YBDZ"/>
    <property type="match status" value="1"/>
</dbReference>
<keyword evidence="3" id="KW-1185">Reference proteome</keyword>
<name>A0A916JR90_9BACL</name>
<dbReference type="Proteomes" id="UP000693672">
    <property type="component" value="Unassembled WGS sequence"/>
</dbReference>
<evidence type="ECO:0000259" key="1">
    <source>
        <dbReference type="SMART" id="SM00923"/>
    </source>
</evidence>
<organism evidence="2 3">
    <name type="scientific">Paenibacillus solanacearum</name>
    <dbReference type="NCBI Taxonomy" id="2048548"/>
    <lineage>
        <taxon>Bacteria</taxon>
        <taxon>Bacillati</taxon>
        <taxon>Bacillota</taxon>
        <taxon>Bacilli</taxon>
        <taxon>Bacillales</taxon>
        <taxon>Paenibacillaceae</taxon>
        <taxon>Paenibacillus</taxon>
    </lineage>
</organism>
<evidence type="ECO:0000313" key="3">
    <source>
        <dbReference type="Proteomes" id="UP000693672"/>
    </source>
</evidence>
<dbReference type="GO" id="GO:0005829">
    <property type="term" value="C:cytosol"/>
    <property type="evidence" value="ECO:0007669"/>
    <property type="project" value="TreeGrafter"/>
</dbReference>
<dbReference type="GO" id="GO:0019290">
    <property type="term" value="P:siderophore biosynthetic process"/>
    <property type="evidence" value="ECO:0007669"/>
    <property type="project" value="TreeGrafter"/>
</dbReference>
<protein>
    <submittedName>
        <fullName evidence="2">Protein MbtH</fullName>
    </submittedName>
</protein>